<dbReference type="PANTHER" id="PTHR23155">
    <property type="entry name" value="DISEASE RESISTANCE PROTEIN RP"/>
    <property type="match status" value="1"/>
</dbReference>
<dbReference type="InterPro" id="IPR044974">
    <property type="entry name" value="Disease_R_plants"/>
</dbReference>
<dbReference type="GeneID" id="113718329"/>
<dbReference type="SUPFAM" id="SSF52058">
    <property type="entry name" value="L domain-like"/>
    <property type="match status" value="1"/>
</dbReference>
<feature type="domain" description="Disease resistance R13L4/SHOC-2-like LRR" evidence="5">
    <location>
        <begin position="125"/>
        <end position="420"/>
    </location>
</feature>
<gene>
    <name evidence="7" type="primary">LOC113718329</name>
</gene>
<dbReference type="InterPro" id="IPR055414">
    <property type="entry name" value="LRR_R13L4/SHOC2-like"/>
</dbReference>
<evidence type="ECO:0000313" key="6">
    <source>
        <dbReference type="Proteomes" id="UP001652660"/>
    </source>
</evidence>
<keyword evidence="6" id="KW-1185">Reference proteome</keyword>
<evidence type="ECO:0000256" key="3">
    <source>
        <dbReference type="ARBA" id="ARBA00022840"/>
    </source>
</evidence>
<keyword evidence="3" id="KW-0067">ATP-binding</keyword>
<keyword evidence="2" id="KW-0547">Nucleotide-binding</keyword>
<accession>A0A6P6VAQ1</accession>
<dbReference type="Pfam" id="PF23559">
    <property type="entry name" value="WHD_DRP"/>
    <property type="match status" value="1"/>
</dbReference>
<evidence type="ECO:0000313" key="7">
    <source>
        <dbReference type="RefSeq" id="XP_027099042.1"/>
    </source>
</evidence>
<dbReference type="AlphaFoldDB" id="A0A6P6VAQ1"/>
<dbReference type="PANTHER" id="PTHR23155:SF1185">
    <property type="entry name" value="DISEASE RESISTANCE RPP8-LIKE PROTEIN 3-RELATED"/>
    <property type="match status" value="1"/>
</dbReference>
<dbReference type="GO" id="GO:0098542">
    <property type="term" value="P:defense response to other organism"/>
    <property type="evidence" value="ECO:0007669"/>
    <property type="project" value="TreeGrafter"/>
</dbReference>
<dbReference type="OrthoDB" id="693948at2759"/>
<feature type="domain" description="Disease resistance protein winged helix" evidence="4">
    <location>
        <begin position="3"/>
        <end position="51"/>
    </location>
</feature>
<protein>
    <submittedName>
        <fullName evidence="7">Probable disease resistance protein RF9</fullName>
    </submittedName>
</protein>
<keyword evidence="1" id="KW-0677">Repeat</keyword>
<dbReference type="Proteomes" id="UP001652660">
    <property type="component" value="Chromosome 11e"/>
</dbReference>
<dbReference type="InterPro" id="IPR032675">
    <property type="entry name" value="LRR_dom_sf"/>
</dbReference>
<name>A0A6P6VAQ1_COFAR</name>
<sequence>MGQEPMMDVAERYLEELAKRCMVEIEVHEEGKHAVTRLKSCRFHDLVRDLCLVKAKEENLYKVVDKRTSRDSPRAIDAHYGLVFRLDAEDISEPNFPPKEQTKHLCSFLCDPSQDNWEIFSGWRTMSQVKNLKMLRVLAILAFDMTFGSGFLKSPLRYVGNFIHLRCLRLRCRHINLPYSLGNLRYLETLDLSGSHRCRIQNVLWKLGRLRSRLGEPHPKLRLSKQLEILESFHNRFCYPEDICKLVNLRGFKATVHKNFEDLEHIINHISNLECMCISSLKIESCNFGQINSNNSNDNNRGLDVLLRVLFSRNIHELEIDRSLCKKLPDYQSHMFPDPAGLTQLKLHTTNIEEDPMGTLEKLPNLRILELGPNSFLGQEMICHSIGFPQLKHLVLHFLGNLKQWKVDEGAMPKLSGLRIEY</sequence>
<evidence type="ECO:0000256" key="2">
    <source>
        <dbReference type="ARBA" id="ARBA00022741"/>
    </source>
</evidence>
<reference evidence="7" key="2">
    <citation type="submission" date="2025-08" db="UniProtKB">
        <authorList>
            <consortium name="RefSeq"/>
        </authorList>
    </citation>
    <scope>IDENTIFICATION</scope>
    <source>
        <tissue evidence="7">Leaves</tissue>
    </source>
</reference>
<dbReference type="InterPro" id="IPR058922">
    <property type="entry name" value="WHD_DRP"/>
</dbReference>
<evidence type="ECO:0000256" key="1">
    <source>
        <dbReference type="ARBA" id="ARBA00022737"/>
    </source>
</evidence>
<dbReference type="Gene3D" id="3.80.10.10">
    <property type="entry name" value="Ribonuclease Inhibitor"/>
    <property type="match status" value="2"/>
</dbReference>
<proteinExistence type="predicted"/>
<dbReference type="RefSeq" id="XP_027099042.1">
    <property type="nucleotide sequence ID" value="XM_027243241.1"/>
</dbReference>
<evidence type="ECO:0000259" key="4">
    <source>
        <dbReference type="Pfam" id="PF23559"/>
    </source>
</evidence>
<organism evidence="6 7">
    <name type="scientific">Coffea arabica</name>
    <name type="common">Arabian coffee</name>
    <dbReference type="NCBI Taxonomy" id="13443"/>
    <lineage>
        <taxon>Eukaryota</taxon>
        <taxon>Viridiplantae</taxon>
        <taxon>Streptophyta</taxon>
        <taxon>Embryophyta</taxon>
        <taxon>Tracheophyta</taxon>
        <taxon>Spermatophyta</taxon>
        <taxon>Magnoliopsida</taxon>
        <taxon>eudicotyledons</taxon>
        <taxon>Gunneridae</taxon>
        <taxon>Pentapetalae</taxon>
        <taxon>asterids</taxon>
        <taxon>lamiids</taxon>
        <taxon>Gentianales</taxon>
        <taxon>Rubiaceae</taxon>
        <taxon>Ixoroideae</taxon>
        <taxon>Gardenieae complex</taxon>
        <taxon>Bertiereae - Coffeeae clade</taxon>
        <taxon>Coffeeae</taxon>
        <taxon>Coffea</taxon>
    </lineage>
</organism>
<reference evidence="6" key="1">
    <citation type="journal article" date="2025" name="Foods">
        <title>Unveiling the Microbial Signatures of Arabica Coffee Cherries: Insights into Ripeness Specific Diversity, Functional Traits, and Implications for Quality and Safety.</title>
        <authorList>
            <consortium name="RefSeq"/>
            <person name="Tenea G.N."/>
            <person name="Cifuentes V."/>
            <person name="Reyes P."/>
            <person name="Cevallos-Vallejos M."/>
        </authorList>
    </citation>
    <scope>NUCLEOTIDE SEQUENCE [LARGE SCALE GENOMIC DNA]</scope>
</reference>
<dbReference type="Pfam" id="PF23598">
    <property type="entry name" value="LRR_14"/>
    <property type="match status" value="1"/>
</dbReference>
<evidence type="ECO:0000259" key="5">
    <source>
        <dbReference type="Pfam" id="PF23598"/>
    </source>
</evidence>